<evidence type="ECO:0000313" key="7">
    <source>
        <dbReference type="WBParaSite" id="EgrG_000503220"/>
    </source>
</evidence>
<evidence type="ECO:0000313" key="6">
    <source>
        <dbReference type="Proteomes" id="UP000492820"/>
    </source>
</evidence>
<evidence type="ECO:0000256" key="1">
    <source>
        <dbReference type="ARBA" id="ARBA00022679"/>
    </source>
</evidence>
<dbReference type="WBParaSite" id="EgrG_000503220">
    <property type="protein sequence ID" value="EgrG_000503220"/>
    <property type="gene ID" value="EgrG_000503220"/>
</dbReference>
<dbReference type="EMBL" id="LK028579">
    <property type="protein sequence ID" value="CDS19700.1"/>
    <property type="molecule type" value="Genomic_DNA"/>
</dbReference>
<accession>A0A068WIX0</accession>
<keyword evidence="1" id="KW-0808">Transferase</keyword>
<dbReference type="PROSITE" id="PS00183">
    <property type="entry name" value="UBC_1"/>
    <property type="match status" value="1"/>
</dbReference>
<dbReference type="OrthoDB" id="9978460at2759"/>
<organism evidence="5">
    <name type="scientific">Echinococcus granulosus</name>
    <name type="common">Hydatid tapeworm</name>
    <dbReference type="NCBI Taxonomy" id="6210"/>
    <lineage>
        <taxon>Eukaryota</taxon>
        <taxon>Metazoa</taxon>
        <taxon>Spiralia</taxon>
        <taxon>Lophotrochozoa</taxon>
        <taxon>Platyhelminthes</taxon>
        <taxon>Cestoda</taxon>
        <taxon>Eucestoda</taxon>
        <taxon>Cyclophyllidea</taxon>
        <taxon>Taeniidae</taxon>
        <taxon>Echinococcus</taxon>
        <taxon>Echinococcus granulosus group</taxon>
    </lineage>
</organism>
<dbReference type="Pfam" id="PF00179">
    <property type="entry name" value="UQ_con"/>
    <property type="match status" value="1"/>
</dbReference>
<reference evidence="5 6" key="1">
    <citation type="journal article" date="2013" name="Nature">
        <title>The genomes of four tapeworm species reveal adaptations to parasitism.</title>
        <authorList>
            <person name="Tsai I.J."/>
            <person name="Zarowiecki M."/>
            <person name="Holroyd N."/>
            <person name="Garciarrubio A."/>
            <person name="Sanchez-Flores A."/>
            <person name="Brooks K.L."/>
            <person name="Tracey A."/>
            <person name="Bobes R.J."/>
            <person name="Fragoso G."/>
            <person name="Sciutto E."/>
            <person name="Aslett M."/>
            <person name="Beasley H."/>
            <person name="Bennett H.M."/>
            <person name="Cai J."/>
            <person name="Camicia F."/>
            <person name="Clark R."/>
            <person name="Cucher M."/>
            <person name="De Silva N."/>
            <person name="Day T.A."/>
            <person name="Deplazes P."/>
            <person name="Estrada K."/>
            <person name="Fernandez C."/>
            <person name="Holland P.W."/>
            <person name="Hou J."/>
            <person name="Hu S."/>
            <person name="Huckvale T."/>
            <person name="Hung S.S."/>
            <person name="Kamenetzky L."/>
            <person name="Keane J.A."/>
            <person name="Kiss F."/>
            <person name="Koziol U."/>
            <person name="Lambert O."/>
            <person name="Liu K."/>
            <person name="Luo X."/>
            <person name="Luo Y."/>
            <person name="Macchiaroli N."/>
            <person name="Nichol S."/>
            <person name="Paps J."/>
            <person name="Parkinson J."/>
            <person name="Pouchkina-Stantcheva N."/>
            <person name="Riddiford N."/>
            <person name="Rosenzvit M."/>
            <person name="Salinas G."/>
            <person name="Wasmuth J.D."/>
            <person name="Zamanian M."/>
            <person name="Zheng Y."/>
            <person name="Cai X."/>
            <person name="Soberon X."/>
            <person name="Olson P.D."/>
            <person name="Laclette J.P."/>
            <person name="Brehm K."/>
            <person name="Berriman M."/>
            <person name="Garciarrubio A."/>
            <person name="Bobes R.J."/>
            <person name="Fragoso G."/>
            <person name="Sanchez-Flores A."/>
            <person name="Estrada K."/>
            <person name="Cevallos M.A."/>
            <person name="Morett E."/>
            <person name="Gonzalez V."/>
            <person name="Portillo T."/>
            <person name="Ochoa-Leyva A."/>
            <person name="Jose M.V."/>
            <person name="Sciutto E."/>
            <person name="Landa A."/>
            <person name="Jimenez L."/>
            <person name="Valdes V."/>
            <person name="Carrero J.C."/>
            <person name="Larralde C."/>
            <person name="Morales-Montor J."/>
            <person name="Limon-Lason J."/>
            <person name="Soberon X."/>
            <person name="Laclette J.P."/>
        </authorList>
    </citation>
    <scope>NUCLEOTIDE SEQUENCE [LARGE SCALE GENOMIC DNA]</scope>
</reference>
<name>A0A068WIX0_ECHGR</name>
<protein>
    <submittedName>
        <fullName evidence="5 7">Protein kinase</fullName>
    </submittedName>
</protein>
<reference evidence="7" key="3">
    <citation type="submission" date="2020-10" db="UniProtKB">
        <authorList>
            <consortium name="WormBaseParasite"/>
        </authorList>
    </citation>
    <scope>IDENTIFICATION</scope>
</reference>
<dbReference type="GO" id="GO:0016301">
    <property type="term" value="F:kinase activity"/>
    <property type="evidence" value="ECO:0007669"/>
    <property type="project" value="UniProtKB-KW"/>
</dbReference>
<evidence type="ECO:0000259" key="4">
    <source>
        <dbReference type="PROSITE" id="PS50127"/>
    </source>
</evidence>
<proteinExistence type="predicted"/>
<dbReference type="SUPFAM" id="SSF54495">
    <property type="entry name" value="UBC-like"/>
    <property type="match status" value="1"/>
</dbReference>
<dbReference type="Proteomes" id="UP000492820">
    <property type="component" value="Unassembled WGS sequence"/>
</dbReference>
<dbReference type="InterPro" id="IPR023313">
    <property type="entry name" value="UBQ-conjugating_AS"/>
</dbReference>
<dbReference type="Gene3D" id="3.10.110.10">
    <property type="entry name" value="Ubiquitin Conjugating Enzyme"/>
    <property type="match status" value="1"/>
</dbReference>
<feature type="active site" description="Glycyl thioester intermediate" evidence="3">
    <location>
        <position position="94"/>
    </location>
</feature>
<keyword evidence="5" id="KW-0418">Kinase</keyword>
<keyword evidence="2" id="KW-0833">Ubl conjugation pathway</keyword>
<dbReference type="AlphaFoldDB" id="A0A068WIX0"/>
<dbReference type="InterPro" id="IPR016135">
    <property type="entry name" value="UBQ-conjugating_enzyme/RWD"/>
</dbReference>
<evidence type="ECO:0000256" key="2">
    <source>
        <dbReference type="ARBA" id="ARBA00022786"/>
    </source>
</evidence>
<evidence type="ECO:0000313" key="5">
    <source>
        <dbReference type="EMBL" id="CDS19700.1"/>
    </source>
</evidence>
<gene>
    <name evidence="5" type="ORF">EgrG_000503220</name>
</gene>
<reference evidence="5" key="2">
    <citation type="submission" date="2014-06" db="EMBL/GenBank/DDBJ databases">
        <authorList>
            <person name="Aslett M."/>
        </authorList>
    </citation>
    <scope>NUCLEOTIDE SEQUENCE</scope>
</reference>
<evidence type="ECO:0000256" key="3">
    <source>
        <dbReference type="PROSITE-ProRule" id="PRU10133"/>
    </source>
</evidence>
<dbReference type="InterPro" id="IPR000608">
    <property type="entry name" value="UBC"/>
</dbReference>
<sequence>MTCPTAQRTFMKDLQQLYRTIEASTDGQAFIVGIDEMSVKVSLRPKSGYNAHAEFMLTVNFIKCHSAYPNIRPDVSFDSPIFHPNVDPSTGSVCVSLLNEWQRLCLLSPLLFHSCYSLIDLVKALLYLIDHPVFDWPAHPLGVAQSPAQLASKTARLLAGLPVNGLRFPPNPAWVEWARVNGCLPTEEEEVYFEGVKVGVDKMEEFDQNGDEGINASANTTASEDEDSTIGTFYAPSDTTSDAVPSFAKIRHSFNPEDENNSSGPYGRYRSPFEIESQRVLIWHPSNSIGTGTYTVFYFVEFLRTGHHRTDLGEHYNTLFIGSALREHQSHPESRQTSSNCPWYPFFWYPEASYRSYTSYDSSLNLSNMFAVDKTITRNLTADFCPWSALDGKGINGLFDGLFFEGNQNRKTFTCFLDEDGDSDSESQVIGRLFESCSSDSEEVVREIAELSGMEDSSRVAHHADSLLAESEVSLTGEEDDYANEPDNKHKELPSSSSMSSLIYEDFRATCAQIIGCPLCLEDYICIKDAINAYLGLPWKWVFRQTRWPIRFAPQQNVDLSMTGIQIPPWRASSARMMLDICHFCAKNQDMSNFVLLDPMALSPLSPLLNLMQHHALPRPRLTGVLWMTPLDALSPFYHVPIPLREERKDSEDDGCEEGDGVYPTPTCLRFLTITAFLTNWVAWLSRMEGYAALGMSRFHPMLISAPVAACLLQPFSLGCGQTPLLDLWPMWVLRRLLTLSLRLPQLKIPFLHHSRQHLRCLFPFSDLDEI</sequence>
<dbReference type="PROSITE" id="PS50127">
    <property type="entry name" value="UBC_2"/>
    <property type="match status" value="1"/>
</dbReference>
<feature type="domain" description="UBC core" evidence="4">
    <location>
        <begin position="5"/>
        <end position="168"/>
    </location>
</feature>